<evidence type="ECO:0000313" key="3">
    <source>
        <dbReference type="Proteomes" id="UP000510686"/>
    </source>
</evidence>
<dbReference type="Proteomes" id="UP000510686">
    <property type="component" value="Chromosome 7"/>
</dbReference>
<dbReference type="GeneID" id="90968272"/>
<dbReference type="AlphaFoldDB" id="A0A7D5V4T9"/>
<dbReference type="OrthoDB" id="10492535at2759"/>
<proteinExistence type="predicted"/>
<keyword evidence="3" id="KW-1185">Reference proteome</keyword>
<feature type="region of interest" description="Disordered" evidence="1">
    <location>
        <begin position="127"/>
        <end position="149"/>
    </location>
</feature>
<organism evidence="2 3">
    <name type="scientific">Metarhizium brunneum</name>
    <dbReference type="NCBI Taxonomy" id="500148"/>
    <lineage>
        <taxon>Eukaryota</taxon>
        <taxon>Fungi</taxon>
        <taxon>Dikarya</taxon>
        <taxon>Ascomycota</taxon>
        <taxon>Pezizomycotina</taxon>
        <taxon>Sordariomycetes</taxon>
        <taxon>Hypocreomycetidae</taxon>
        <taxon>Hypocreales</taxon>
        <taxon>Clavicipitaceae</taxon>
        <taxon>Metarhizium</taxon>
    </lineage>
</organism>
<accession>A0A7D5V4T9</accession>
<evidence type="ECO:0000313" key="2">
    <source>
        <dbReference type="EMBL" id="QLI74498.1"/>
    </source>
</evidence>
<dbReference type="EMBL" id="CP058938">
    <property type="protein sequence ID" value="QLI74498.1"/>
    <property type="molecule type" value="Genomic_DNA"/>
</dbReference>
<name>A0A7D5V4T9_9HYPO</name>
<evidence type="ECO:0000256" key="1">
    <source>
        <dbReference type="SAM" id="MobiDB-lite"/>
    </source>
</evidence>
<dbReference type="KEGG" id="mbrn:90968272"/>
<dbReference type="RefSeq" id="XP_065987916.1">
    <property type="nucleotide sequence ID" value="XM_066131858.1"/>
</dbReference>
<feature type="region of interest" description="Disordered" evidence="1">
    <location>
        <begin position="36"/>
        <end position="60"/>
    </location>
</feature>
<gene>
    <name evidence="2" type="ORF">G6M90_00g112320</name>
</gene>
<protein>
    <submittedName>
        <fullName evidence="2">Uncharacterized protein</fullName>
    </submittedName>
</protein>
<feature type="compositionally biased region" description="Basic residues" evidence="1">
    <location>
        <begin position="44"/>
        <end position="57"/>
    </location>
</feature>
<sequence length="174" mass="19513">MTWRERPSAPLHRGGADLQVMIQHTQQRRMFRLSGTARPGRRPDKLKRRRGGRRRRRNYPERWRGRAMPALHAAATLANIKAWRDKSTRHVKTMAEATVADGEGTPIFFIGKPQCPSRGFQVVLSATPRGRRPRPPPNYGRMSPGGGDKGHLLDCAGQHRSGARAVPGTWAECP</sequence>
<reference evidence="2 3" key="1">
    <citation type="submission" date="2020-07" db="EMBL/GenBank/DDBJ databases">
        <title>Telomere length de novo assembly of all 7 chromosomes of the fungus, Metarhizium brunneum, using a novel assembly pipeline.</title>
        <authorList>
            <person name="Saud z."/>
            <person name="Kortsinoglou A."/>
            <person name="Kouvelis V.N."/>
            <person name="Butt T.M."/>
        </authorList>
    </citation>
    <scope>NUCLEOTIDE SEQUENCE [LARGE SCALE GENOMIC DNA]</scope>
    <source>
        <strain evidence="2 3">4556</strain>
    </source>
</reference>